<dbReference type="Proteomes" id="UP001497457">
    <property type="component" value="Chromosome 20rd"/>
</dbReference>
<gene>
    <name evidence="2" type="ORF">URODEC1_LOCUS53252</name>
</gene>
<dbReference type="EMBL" id="OZ075130">
    <property type="protein sequence ID" value="CAL4975621.1"/>
    <property type="molecule type" value="Genomic_DNA"/>
</dbReference>
<evidence type="ECO:0000313" key="2">
    <source>
        <dbReference type="EMBL" id="CAL4975621.1"/>
    </source>
</evidence>
<evidence type="ECO:0000313" key="3">
    <source>
        <dbReference type="Proteomes" id="UP001497457"/>
    </source>
</evidence>
<dbReference type="AlphaFoldDB" id="A0ABC9ADK8"/>
<keyword evidence="3" id="KW-1185">Reference proteome</keyword>
<reference evidence="3" key="1">
    <citation type="submission" date="2024-06" db="EMBL/GenBank/DDBJ databases">
        <authorList>
            <person name="Ryan C."/>
        </authorList>
    </citation>
    <scope>NUCLEOTIDE SEQUENCE [LARGE SCALE GENOMIC DNA]</scope>
</reference>
<name>A0ABC9ADK8_9POAL</name>
<dbReference type="Pfam" id="PF23622">
    <property type="entry name" value="LRR_At1g61320_AtMIF1"/>
    <property type="match status" value="1"/>
</dbReference>
<dbReference type="SUPFAM" id="SSF81383">
    <property type="entry name" value="F-box domain"/>
    <property type="match status" value="1"/>
</dbReference>
<proteinExistence type="predicted"/>
<evidence type="ECO:0000259" key="1">
    <source>
        <dbReference type="Pfam" id="PF23622"/>
    </source>
</evidence>
<dbReference type="SUPFAM" id="SSF52047">
    <property type="entry name" value="RNI-like"/>
    <property type="match status" value="1"/>
</dbReference>
<dbReference type="Gene3D" id="3.80.10.10">
    <property type="entry name" value="Ribonuclease Inhibitor"/>
    <property type="match status" value="1"/>
</dbReference>
<protein>
    <recommendedName>
        <fullName evidence="1">At1g61320/AtMIF1 LRR domain-containing protein</fullName>
    </recommendedName>
</protein>
<feature type="domain" description="At1g61320/AtMIF1 LRR" evidence="1">
    <location>
        <begin position="196"/>
        <end position="454"/>
    </location>
</feature>
<dbReference type="InterPro" id="IPR044997">
    <property type="entry name" value="F-box_plant"/>
</dbReference>
<dbReference type="InterPro" id="IPR036047">
    <property type="entry name" value="F-box-like_dom_sf"/>
</dbReference>
<dbReference type="InterPro" id="IPR032675">
    <property type="entry name" value="LRR_dom_sf"/>
</dbReference>
<accession>A0ABC9ADK8</accession>
<reference evidence="2 3" key="2">
    <citation type="submission" date="2024-10" db="EMBL/GenBank/DDBJ databases">
        <authorList>
            <person name="Ryan C."/>
        </authorList>
    </citation>
    <scope>NUCLEOTIDE SEQUENCE [LARGE SCALE GENOMIC DNA]</scope>
</reference>
<organism evidence="2 3">
    <name type="scientific">Urochloa decumbens</name>
    <dbReference type="NCBI Taxonomy" id="240449"/>
    <lineage>
        <taxon>Eukaryota</taxon>
        <taxon>Viridiplantae</taxon>
        <taxon>Streptophyta</taxon>
        <taxon>Embryophyta</taxon>
        <taxon>Tracheophyta</taxon>
        <taxon>Spermatophyta</taxon>
        <taxon>Magnoliopsida</taxon>
        <taxon>Liliopsida</taxon>
        <taxon>Poales</taxon>
        <taxon>Poaceae</taxon>
        <taxon>PACMAD clade</taxon>
        <taxon>Panicoideae</taxon>
        <taxon>Panicodae</taxon>
        <taxon>Paniceae</taxon>
        <taxon>Melinidinae</taxon>
        <taxon>Urochloa</taxon>
    </lineage>
</organism>
<dbReference type="PANTHER" id="PTHR32153">
    <property type="entry name" value="OJ000223_09.16 PROTEIN"/>
    <property type="match status" value="1"/>
</dbReference>
<sequence>MLHQRADPSLHMVLPSIDFGLNSTMELLPPSEDRLMALPDDVLVLILEKLGGGAREAIRTCSLVSRRWSRLPWLLPEPKISVQDFLPRGTELHDELAPAELGRAMGAFCRAVSSFLSNSNAIATTGSRCLNLEFVLANGCLPAIQRLLGGDAGGTAAGKASALKFSIRTAAHETDCGEAPMRRYARWFKRFMAASSGAFRLLASLELWNLWLGSAGVAAVLGACPRLQRLALRHCHTTSADSRRGEVLVIDDAPTLGELVVDMCFYRLVELRSAPKLTRLTCDMWTATGAPLSLTGAPGLETLVLVNGASRFERPFRLSELLVGTTNLRCISLNFQSEKIWIQPEPPRSLYTAFGKLTALSIGGIFTQCDFLWMMILLEAARFLQEFRIAVQKHLCSGGDYKERREPLWRKQSDFKHNHLVTLQITGFEAQDKHIGFVRLVMERAINLKTVVLVDEEPCSYCGFANDPTSSSIESKYPKNEDEKGFTVKQLKAELSSSAQIVMR</sequence>
<dbReference type="InterPro" id="IPR055357">
    <property type="entry name" value="LRR_At1g61320_AtMIF1"/>
</dbReference>